<dbReference type="Gene3D" id="2.40.420.20">
    <property type="match status" value="1"/>
</dbReference>
<gene>
    <name evidence="7" type="ORF">SAMN04489716_3986</name>
</gene>
<dbReference type="Pfam" id="PF25967">
    <property type="entry name" value="RND-MFP_C"/>
    <property type="match status" value="1"/>
</dbReference>
<feature type="region of interest" description="Disordered" evidence="4">
    <location>
        <begin position="327"/>
        <end position="359"/>
    </location>
</feature>
<feature type="domain" description="Multidrug resistance protein MdtA-like C-terminal permuted SH3" evidence="6">
    <location>
        <begin position="270"/>
        <end position="327"/>
    </location>
</feature>
<evidence type="ECO:0000256" key="4">
    <source>
        <dbReference type="SAM" id="MobiDB-lite"/>
    </source>
</evidence>
<dbReference type="Gene3D" id="2.40.50.100">
    <property type="match status" value="1"/>
</dbReference>
<dbReference type="PANTHER" id="PTHR32347">
    <property type="entry name" value="EFFLUX SYSTEM COMPONENT YKNX-RELATED"/>
    <property type="match status" value="1"/>
</dbReference>
<evidence type="ECO:0000313" key="7">
    <source>
        <dbReference type="EMBL" id="SDT47594.1"/>
    </source>
</evidence>
<dbReference type="AlphaFoldDB" id="A0A1H2ANY2"/>
<dbReference type="GO" id="GO:0030313">
    <property type="term" value="C:cell envelope"/>
    <property type="evidence" value="ECO:0007669"/>
    <property type="project" value="UniProtKB-SubCell"/>
</dbReference>
<protein>
    <submittedName>
        <fullName evidence="7">Membrane fusion protein, macrolide-specific efflux system</fullName>
    </submittedName>
</protein>
<evidence type="ECO:0000256" key="1">
    <source>
        <dbReference type="ARBA" id="ARBA00004196"/>
    </source>
</evidence>
<dbReference type="STRING" id="113562.SAMN04489716_3986"/>
<dbReference type="PANTHER" id="PTHR32347:SF23">
    <property type="entry name" value="BLL5650 PROTEIN"/>
    <property type="match status" value="1"/>
</dbReference>
<dbReference type="InterPro" id="IPR006143">
    <property type="entry name" value="RND_pump_MFP"/>
</dbReference>
<sequence length="359" mass="35355">MNALLALLIVGAGLWGWVLLRDTSETTLVSASGTRTVTVSQGTVTKTVTADGSVASAATATATFTTAGTVTKITAKVGQAVAAGALLARVDPTDAQRDLALAEANREAAEDSLDRAETAGTDTGNATNAVAEAEIAVDEAEAAVAGTRLVAPMAGTVVAINGTLGGSSTVSGQDSTGGFVDLVDLSKLQITAAFPEADATELKVGQTATIVWNALQSATATGRVTAVDPTATTTNSVVTYGVTISLPTPPAGVKPGQTVTVAVVTGTVGDAVMVNSAAISTTGNRKSVTVLTTAGQQEVRQVKIGLAGDDASQITEGLTAGERVVIPESTTTTTTTNTRGGFPGTGGNGGPPGGGTGGR</sequence>
<evidence type="ECO:0000256" key="3">
    <source>
        <dbReference type="ARBA" id="ARBA00023054"/>
    </source>
</evidence>
<reference evidence="7 8" key="1">
    <citation type="submission" date="2016-10" db="EMBL/GenBank/DDBJ databases">
        <authorList>
            <person name="de Groot N.N."/>
        </authorList>
    </citation>
    <scope>NUCLEOTIDE SEQUENCE [LARGE SCALE GENOMIC DNA]</scope>
    <source>
        <strain evidence="7 8">DSM 43941</strain>
    </source>
</reference>
<evidence type="ECO:0000313" key="8">
    <source>
        <dbReference type="Proteomes" id="UP000198688"/>
    </source>
</evidence>
<dbReference type="Pfam" id="PF25954">
    <property type="entry name" value="Beta-barrel_RND_2"/>
    <property type="match status" value="1"/>
</dbReference>
<feature type="compositionally biased region" description="Basic and acidic residues" evidence="4">
    <location>
        <begin position="104"/>
        <end position="117"/>
    </location>
</feature>
<keyword evidence="3" id="KW-0175">Coiled coil</keyword>
<dbReference type="GO" id="GO:0016020">
    <property type="term" value="C:membrane"/>
    <property type="evidence" value="ECO:0007669"/>
    <property type="project" value="InterPro"/>
</dbReference>
<organism evidence="7 8">
    <name type="scientific">Actinoplanes derwentensis</name>
    <dbReference type="NCBI Taxonomy" id="113562"/>
    <lineage>
        <taxon>Bacteria</taxon>
        <taxon>Bacillati</taxon>
        <taxon>Actinomycetota</taxon>
        <taxon>Actinomycetes</taxon>
        <taxon>Micromonosporales</taxon>
        <taxon>Micromonosporaceae</taxon>
        <taxon>Actinoplanes</taxon>
    </lineage>
</organism>
<dbReference type="Gene3D" id="1.10.287.470">
    <property type="entry name" value="Helix hairpin bin"/>
    <property type="match status" value="1"/>
</dbReference>
<feature type="region of interest" description="Disordered" evidence="4">
    <location>
        <begin position="104"/>
        <end position="123"/>
    </location>
</feature>
<feature type="compositionally biased region" description="Gly residues" evidence="4">
    <location>
        <begin position="341"/>
        <end position="359"/>
    </location>
</feature>
<dbReference type="NCBIfam" id="TIGR01730">
    <property type="entry name" value="RND_mfp"/>
    <property type="match status" value="1"/>
</dbReference>
<name>A0A1H2ANY2_9ACTN</name>
<evidence type="ECO:0000256" key="2">
    <source>
        <dbReference type="ARBA" id="ARBA00009477"/>
    </source>
</evidence>
<dbReference type="InterPro" id="IPR050465">
    <property type="entry name" value="UPF0194_transport"/>
</dbReference>
<comment type="similarity">
    <text evidence="2">Belongs to the membrane fusion protein (MFP) (TC 8.A.1) family.</text>
</comment>
<evidence type="ECO:0000259" key="6">
    <source>
        <dbReference type="Pfam" id="PF25967"/>
    </source>
</evidence>
<evidence type="ECO:0000259" key="5">
    <source>
        <dbReference type="Pfam" id="PF25954"/>
    </source>
</evidence>
<dbReference type="GO" id="GO:0022857">
    <property type="term" value="F:transmembrane transporter activity"/>
    <property type="evidence" value="ECO:0007669"/>
    <property type="project" value="InterPro"/>
</dbReference>
<keyword evidence="8" id="KW-1185">Reference proteome</keyword>
<accession>A0A1H2ANY2</accession>
<dbReference type="Proteomes" id="UP000198688">
    <property type="component" value="Chromosome I"/>
</dbReference>
<feature type="compositionally biased region" description="Low complexity" evidence="4">
    <location>
        <begin position="330"/>
        <end position="340"/>
    </location>
</feature>
<dbReference type="InterPro" id="IPR058627">
    <property type="entry name" value="MdtA-like_C"/>
</dbReference>
<proteinExistence type="inferred from homology"/>
<comment type="subcellular location">
    <subcellularLocation>
        <location evidence="1">Cell envelope</location>
    </subcellularLocation>
</comment>
<dbReference type="EMBL" id="LT629758">
    <property type="protein sequence ID" value="SDT47594.1"/>
    <property type="molecule type" value="Genomic_DNA"/>
</dbReference>
<dbReference type="InterPro" id="IPR058792">
    <property type="entry name" value="Beta-barrel_RND_2"/>
</dbReference>
<dbReference type="OrthoDB" id="4932908at2"/>
<dbReference type="Gene3D" id="2.40.30.170">
    <property type="match status" value="1"/>
</dbReference>
<feature type="domain" description="CusB-like beta-barrel" evidence="5">
    <location>
        <begin position="190"/>
        <end position="264"/>
    </location>
</feature>
<dbReference type="SUPFAM" id="SSF111369">
    <property type="entry name" value="HlyD-like secretion proteins"/>
    <property type="match status" value="1"/>
</dbReference>